<evidence type="ECO:0000259" key="23">
    <source>
        <dbReference type="PROSITE" id="PS50950"/>
    </source>
</evidence>
<accession>A0A8B8F438</accession>
<keyword evidence="25" id="KW-1185">Reference proteome</keyword>
<evidence type="ECO:0000256" key="20">
    <source>
        <dbReference type="ARBA" id="ARBA00047875"/>
    </source>
</evidence>
<evidence type="ECO:0000256" key="9">
    <source>
        <dbReference type="ARBA" id="ARBA00023080"/>
    </source>
</evidence>
<dbReference type="RefSeq" id="XP_025405458.1">
    <property type="nucleotide sequence ID" value="XM_025549673.1"/>
</dbReference>
<evidence type="ECO:0000256" key="12">
    <source>
        <dbReference type="ARBA" id="ARBA00038173"/>
    </source>
</evidence>
<comment type="subcellular location">
    <subcellularLocation>
        <location evidence="2">Nucleus</location>
        <location evidence="2">Nucleolus</location>
    </subcellularLocation>
    <subcellularLocation>
        <location evidence="3">Nucleus</location>
        <location evidence="3">Nucleoplasm</location>
    </subcellularLocation>
</comment>
<keyword evidence="5 22" id="KW-0863">Zinc-finger</keyword>
<evidence type="ECO:0000256" key="5">
    <source>
        <dbReference type="ARBA" id="ARBA00022771"/>
    </source>
</evidence>
<comment type="cofactor">
    <cofactor evidence="1">
        <name>Co(2+)</name>
        <dbReference type="ChEBI" id="CHEBI:48828"/>
    </cofactor>
</comment>
<evidence type="ECO:0000256" key="7">
    <source>
        <dbReference type="ARBA" id="ARBA00022833"/>
    </source>
</evidence>
<comment type="catalytic activity">
    <reaction evidence="20">
        <text>IDP + H2O = IMP + phosphate + H(+)</text>
        <dbReference type="Rhea" id="RHEA:35207"/>
        <dbReference type="ChEBI" id="CHEBI:15377"/>
        <dbReference type="ChEBI" id="CHEBI:15378"/>
        <dbReference type="ChEBI" id="CHEBI:43474"/>
        <dbReference type="ChEBI" id="CHEBI:58053"/>
        <dbReference type="ChEBI" id="CHEBI:58280"/>
        <dbReference type="EC" id="3.6.1.64"/>
    </reaction>
    <physiologicalReaction direction="left-to-right" evidence="20">
        <dbReference type="Rhea" id="RHEA:35208"/>
    </physiologicalReaction>
</comment>
<dbReference type="CDD" id="cd18869">
    <property type="entry name" value="NUDIX_U8_SnoRNA_DE_Nudt16"/>
    <property type="match status" value="1"/>
</dbReference>
<keyword evidence="11" id="KW-0539">Nucleus</keyword>
<evidence type="ECO:0000256" key="22">
    <source>
        <dbReference type="PROSITE-ProRule" id="PRU00309"/>
    </source>
</evidence>
<dbReference type="InterPro" id="IPR020084">
    <property type="entry name" value="NUDIX_hydrolase_CS"/>
</dbReference>
<dbReference type="AlphaFoldDB" id="A0A8B8F438"/>
<dbReference type="GO" id="GO:0009117">
    <property type="term" value="P:nucleotide metabolic process"/>
    <property type="evidence" value="ECO:0007669"/>
    <property type="project" value="UniProtKB-KW"/>
</dbReference>
<dbReference type="PANTHER" id="PTHR31699">
    <property type="entry name" value="NUDIX T16 FAMILY MEMBER"/>
    <property type="match status" value="1"/>
</dbReference>
<dbReference type="GO" id="GO:0140933">
    <property type="term" value="F:5'-(N(7)-methylguanosine 5'-triphospho)-[mRNA] hydrolase activity"/>
    <property type="evidence" value="ECO:0007669"/>
    <property type="project" value="UniProtKB-EC"/>
</dbReference>
<dbReference type="PROSITE" id="PS00893">
    <property type="entry name" value="NUDIX_BOX"/>
    <property type="match status" value="1"/>
</dbReference>
<evidence type="ECO:0000256" key="19">
    <source>
        <dbReference type="ARBA" id="ARBA00047661"/>
    </source>
</evidence>
<comment type="similarity">
    <text evidence="12">Belongs to the Nudix hydrolase family. NUDT16 subfamily.</text>
</comment>
<evidence type="ECO:0000313" key="26">
    <source>
        <dbReference type="RefSeq" id="XP_025405458.1"/>
    </source>
</evidence>
<dbReference type="SMART" id="SM00980">
    <property type="entry name" value="THAP"/>
    <property type="match status" value="2"/>
</dbReference>
<dbReference type="GO" id="GO:0016077">
    <property type="term" value="P:sno(s)RNA catabolic process"/>
    <property type="evidence" value="ECO:0007669"/>
    <property type="project" value="TreeGrafter"/>
</dbReference>
<evidence type="ECO:0000256" key="3">
    <source>
        <dbReference type="ARBA" id="ARBA00004642"/>
    </source>
</evidence>
<feature type="domain" description="THAP-type" evidence="23">
    <location>
        <begin position="59"/>
        <end position="132"/>
    </location>
</feature>
<dbReference type="GO" id="GO:0003677">
    <property type="term" value="F:DNA binding"/>
    <property type="evidence" value="ECO:0007669"/>
    <property type="project" value="UniProtKB-UniRule"/>
</dbReference>
<sequence length="507" mass="58091">MCMDQGGFDPLVVNPALCIICKTCTKTTILLLITVHINTHRIFDYSFQICGQNMVDRCMVQTCSVPNCDSKLIKDNGIIFYRIPLHNSKSFERWSKALEIENWTPTENCVVCSKHFQKYSDQTSPSEVSFTDLLCGSVLNDSKRKICSMNNNKRKSNNLDHTNTKRLQKGIKKTIPITLNKYGTRNFEQGCFVQTCQAPKDLPLYRFPYNNKHLLHIWSKRIGLSTLYDLELYLDITICKNHFHEDCYDKNSLQLKPNAIPSINLIDYLGPPENCFSTTTNSEEISMMTSNGDHTWGWLGSTEQFGRISELNEFIEIPKSQLQDEKYACFAQAAHCFIYAENSKKVFNIYHPRATILMQLRYDGYFGFPGGLIDANEDIVNAVNREMAEEINLNTDLHSVTNDDHVISHWSEKKKLVLHFYKLKVTMAELIEIEKRALLAQDYGSEVLGTVRIPLYTLGDHYRGFPVFLKHNFIGCSREQLIAALSILNIMKPEEIKLALSANSINI</sequence>
<evidence type="ECO:0000313" key="25">
    <source>
        <dbReference type="Proteomes" id="UP000694846"/>
    </source>
</evidence>
<evidence type="ECO:0000256" key="8">
    <source>
        <dbReference type="ARBA" id="ARBA00022884"/>
    </source>
</evidence>
<dbReference type="EC" id="3.6.1.64" evidence="13"/>
<gene>
    <name evidence="26" type="primary">LOC112679758</name>
</gene>
<comment type="catalytic activity">
    <reaction evidence="21">
        <text>dIDP + H2O = dIMP + phosphate + H(+)</text>
        <dbReference type="Rhea" id="RHEA:35211"/>
        <dbReference type="ChEBI" id="CHEBI:15377"/>
        <dbReference type="ChEBI" id="CHEBI:15378"/>
        <dbReference type="ChEBI" id="CHEBI:43474"/>
        <dbReference type="ChEBI" id="CHEBI:61194"/>
        <dbReference type="ChEBI" id="CHEBI:62286"/>
        <dbReference type="EC" id="3.6.1.64"/>
    </reaction>
    <physiologicalReaction direction="left-to-right" evidence="21">
        <dbReference type="Rhea" id="RHEA:35212"/>
    </physiologicalReaction>
</comment>
<feature type="domain" description="Nudix hydrolase" evidence="24">
    <location>
        <begin position="329"/>
        <end position="475"/>
    </location>
</feature>
<dbReference type="GO" id="GO:0005654">
    <property type="term" value="C:nucleoplasm"/>
    <property type="evidence" value="ECO:0007669"/>
    <property type="project" value="UniProtKB-SubCell"/>
</dbReference>
<keyword evidence="9" id="KW-0546">Nucleotide metabolism</keyword>
<dbReference type="SMART" id="SM00692">
    <property type="entry name" value="DM3"/>
    <property type="match status" value="2"/>
</dbReference>
<reference evidence="26" key="1">
    <citation type="submission" date="2025-08" db="UniProtKB">
        <authorList>
            <consortium name="RefSeq"/>
        </authorList>
    </citation>
    <scope>IDENTIFICATION</scope>
    <source>
        <tissue evidence="26">Whole body</tissue>
    </source>
</reference>
<evidence type="ECO:0000256" key="6">
    <source>
        <dbReference type="ARBA" id="ARBA00022801"/>
    </source>
</evidence>
<organism evidence="25 26">
    <name type="scientific">Sipha flava</name>
    <name type="common">yellow sugarcane aphid</name>
    <dbReference type="NCBI Taxonomy" id="143950"/>
    <lineage>
        <taxon>Eukaryota</taxon>
        <taxon>Metazoa</taxon>
        <taxon>Ecdysozoa</taxon>
        <taxon>Arthropoda</taxon>
        <taxon>Hexapoda</taxon>
        <taxon>Insecta</taxon>
        <taxon>Pterygota</taxon>
        <taxon>Neoptera</taxon>
        <taxon>Paraneoptera</taxon>
        <taxon>Hemiptera</taxon>
        <taxon>Sternorrhyncha</taxon>
        <taxon>Aphidomorpha</taxon>
        <taxon>Aphidoidea</taxon>
        <taxon>Aphididae</taxon>
        <taxon>Sipha</taxon>
    </lineage>
</organism>
<dbReference type="SUPFAM" id="SSF55811">
    <property type="entry name" value="Nudix"/>
    <property type="match status" value="1"/>
</dbReference>
<dbReference type="GO" id="GO:0008270">
    <property type="term" value="F:zinc ion binding"/>
    <property type="evidence" value="ECO:0007669"/>
    <property type="project" value="UniProtKB-KW"/>
</dbReference>
<evidence type="ECO:0000256" key="4">
    <source>
        <dbReference type="ARBA" id="ARBA00022723"/>
    </source>
</evidence>
<dbReference type="Proteomes" id="UP000694846">
    <property type="component" value="Unplaced"/>
</dbReference>
<dbReference type="Pfam" id="PF22327">
    <property type="entry name" value="Nudt16-like"/>
    <property type="match status" value="1"/>
</dbReference>
<dbReference type="InterPro" id="IPR015797">
    <property type="entry name" value="NUDIX_hydrolase-like_dom_sf"/>
</dbReference>
<dbReference type="OrthoDB" id="5950381at2759"/>
<evidence type="ECO:0000256" key="13">
    <source>
        <dbReference type="ARBA" id="ARBA00038899"/>
    </source>
</evidence>
<evidence type="ECO:0000259" key="24">
    <source>
        <dbReference type="PROSITE" id="PS51462"/>
    </source>
</evidence>
<evidence type="ECO:0000256" key="10">
    <source>
        <dbReference type="ARBA" id="ARBA00023125"/>
    </source>
</evidence>
<keyword evidence="8" id="KW-0694">RNA-binding</keyword>
<keyword evidence="10 22" id="KW-0238">DNA-binding</keyword>
<evidence type="ECO:0000256" key="2">
    <source>
        <dbReference type="ARBA" id="ARBA00004604"/>
    </source>
</evidence>
<evidence type="ECO:0000256" key="11">
    <source>
        <dbReference type="ARBA" id="ARBA00023242"/>
    </source>
</evidence>
<evidence type="ECO:0000256" key="1">
    <source>
        <dbReference type="ARBA" id="ARBA00001941"/>
    </source>
</evidence>
<dbReference type="Pfam" id="PF05485">
    <property type="entry name" value="THAP"/>
    <property type="match status" value="2"/>
</dbReference>
<evidence type="ECO:0000256" key="21">
    <source>
        <dbReference type="ARBA" id="ARBA00048945"/>
    </source>
</evidence>
<evidence type="ECO:0000256" key="18">
    <source>
        <dbReference type="ARBA" id="ARBA00043162"/>
    </source>
</evidence>
<dbReference type="InterPro" id="IPR054754">
    <property type="entry name" value="NudT16"/>
</dbReference>
<dbReference type="Gene3D" id="3.90.79.10">
    <property type="entry name" value="Nucleoside Triphosphate Pyrophosphohydrolase"/>
    <property type="match status" value="1"/>
</dbReference>
<dbReference type="GO" id="GO:0006402">
    <property type="term" value="P:mRNA catabolic process"/>
    <property type="evidence" value="ECO:0007669"/>
    <property type="project" value="TreeGrafter"/>
</dbReference>
<dbReference type="PROSITE" id="PS51462">
    <property type="entry name" value="NUDIX"/>
    <property type="match status" value="1"/>
</dbReference>
<dbReference type="PROSITE" id="PS50950">
    <property type="entry name" value="ZF_THAP"/>
    <property type="match status" value="2"/>
</dbReference>
<dbReference type="GeneID" id="112679758"/>
<dbReference type="GO" id="GO:1990003">
    <property type="term" value="F:IDP phosphatase activity"/>
    <property type="evidence" value="ECO:0007669"/>
    <property type="project" value="UniProtKB-EC"/>
</dbReference>
<dbReference type="GO" id="GO:0005730">
    <property type="term" value="C:nucleolus"/>
    <property type="evidence" value="ECO:0007669"/>
    <property type="project" value="UniProtKB-SubCell"/>
</dbReference>
<feature type="domain" description="THAP-type" evidence="23">
    <location>
        <begin position="187"/>
        <end position="264"/>
    </location>
</feature>
<dbReference type="GO" id="GO:1990174">
    <property type="term" value="F:phosphodiesterase decapping endonuclease activity"/>
    <property type="evidence" value="ECO:0007669"/>
    <property type="project" value="TreeGrafter"/>
</dbReference>
<evidence type="ECO:0000256" key="15">
    <source>
        <dbReference type="ARBA" id="ARBA00041450"/>
    </source>
</evidence>
<evidence type="ECO:0000256" key="14">
    <source>
        <dbReference type="ARBA" id="ARBA00039871"/>
    </source>
</evidence>
<keyword evidence="6" id="KW-0378">Hydrolase</keyword>
<evidence type="ECO:0000256" key="17">
    <source>
        <dbReference type="ARBA" id="ARBA00042015"/>
    </source>
</evidence>
<evidence type="ECO:0000256" key="16">
    <source>
        <dbReference type="ARBA" id="ARBA00041656"/>
    </source>
</evidence>
<dbReference type="InterPro" id="IPR000086">
    <property type="entry name" value="NUDIX_hydrolase_dom"/>
</dbReference>
<comment type="catalytic activity">
    <reaction evidence="19">
        <text>a 5'-end (N(7)-methyl 5'-triphosphoguanosine)-ribonucleoside in mRNA + H2O = N(7)-methyl-GDP + a 5'-end phospho-ribonucleoside in mRNA + 2 H(+)</text>
        <dbReference type="Rhea" id="RHEA:67484"/>
        <dbReference type="Rhea" id="RHEA-COMP:15692"/>
        <dbReference type="Rhea" id="RHEA-COMP:17167"/>
        <dbReference type="ChEBI" id="CHEBI:15377"/>
        <dbReference type="ChEBI" id="CHEBI:15378"/>
        <dbReference type="ChEBI" id="CHEBI:63714"/>
        <dbReference type="ChEBI" id="CHEBI:138282"/>
        <dbReference type="ChEBI" id="CHEBI:156461"/>
        <dbReference type="EC" id="3.6.1.62"/>
    </reaction>
    <physiologicalReaction direction="left-to-right" evidence="19">
        <dbReference type="Rhea" id="RHEA:67485"/>
    </physiologicalReaction>
</comment>
<name>A0A8B8F438_9HEMI</name>
<keyword evidence="7" id="KW-0862">Zinc</keyword>
<keyword evidence="4" id="KW-0479">Metal-binding</keyword>
<protein>
    <recommendedName>
        <fullName evidence="14">U8 snoRNA-decapping enzyme</fullName>
        <ecNumber evidence="13">3.6.1.64</ecNumber>
    </recommendedName>
    <alternativeName>
        <fullName evidence="17">IDP phosphatase</fullName>
    </alternativeName>
    <alternativeName>
        <fullName evidence="15">Inosine diphosphate phosphatase</fullName>
    </alternativeName>
    <alternativeName>
        <fullName evidence="16">Nucleoside diphosphate-linked moiety X motif 16</fullName>
    </alternativeName>
    <alternativeName>
        <fullName evidence="18">m7GpppN-mRNA hydrolase</fullName>
    </alternativeName>
</protein>
<dbReference type="GO" id="GO:0030515">
    <property type="term" value="F:snoRNA binding"/>
    <property type="evidence" value="ECO:0007669"/>
    <property type="project" value="TreeGrafter"/>
</dbReference>
<dbReference type="SUPFAM" id="SSF57716">
    <property type="entry name" value="Glucocorticoid receptor-like (DNA-binding domain)"/>
    <property type="match status" value="2"/>
</dbReference>
<dbReference type="InterPro" id="IPR006612">
    <property type="entry name" value="THAP_Znf"/>
</dbReference>
<proteinExistence type="inferred from homology"/>
<dbReference type="PANTHER" id="PTHR31699:SF1">
    <property type="entry name" value="U8 SNORNA-DECAPPING ENZYME"/>
    <property type="match status" value="1"/>
</dbReference>